<keyword evidence="6" id="KW-1133">Transmembrane helix</keyword>
<dbReference type="SUPFAM" id="SSF48452">
    <property type="entry name" value="TPR-like"/>
    <property type="match status" value="1"/>
</dbReference>
<dbReference type="GeneID" id="94196364"/>
<dbReference type="EMBL" id="BPLF01000003">
    <property type="protein sequence ID" value="GIX64883.1"/>
    <property type="molecule type" value="Genomic_DNA"/>
</dbReference>
<evidence type="ECO:0000313" key="11">
    <source>
        <dbReference type="EMBL" id="GIX64883.1"/>
    </source>
</evidence>
<dbReference type="InterPro" id="IPR019734">
    <property type="entry name" value="TPR_rpt"/>
</dbReference>
<dbReference type="Gene3D" id="1.25.40.10">
    <property type="entry name" value="Tetratricopeptide repeat domain"/>
    <property type="match status" value="1"/>
</dbReference>
<keyword evidence="2" id="KW-0812">Transmembrane</keyword>
<keyword evidence="12" id="KW-1185">Reference proteome</keyword>
<comment type="caution">
    <text evidence="11">The sequence shown here is derived from an EMBL/GenBank/DDBJ whole genome shotgun (WGS) entry which is preliminary data.</text>
</comment>
<dbReference type="InterPro" id="IPR011990">
    <property type="entry name" value="TPR-like_helical_dom_sf"/>
</dbReference>
<name>A0AAV4LXY9_BABCB</name>
<sequence>MMTSEGKVAMDVCQNSGPTPSHCPRTTEDIAADDSGCADSREEDTVRIEPEGIFGRYSPSFLKERGNAAYKDRDYIGAREFYSEAIARLEHTNNDILRAQLYANRAACHMAVEDFDAAVEDTTDAIMLDSSYVKVSAASCSGGPTPRLSGGLFGGRGVNVSRVWAWSSVSERVRADLTVDSRKRSGMNGVAR</sequence>
<dbReference type="GO" id="GO:0045039">
    <property type="term" value="P:protein insertion into mitochondrial inner membrane"/>
    <property type="evidence" value="ECO:0007669"/>
    <property type="project" value="TreeGrafter"/>
</dbReference>
<evidence type="ECO:0000256" key="3">
    <source>
        <dbReference type="ARBA" id="ARBA00022737"/>
    </source>
</evidence>
<evidence type="ECO:0000256" key="4">
    <source>
        <dbReference type="ARBA" id="ARBA00022787"/>
    </source>
</evidence>
<gene>
    <name evidence="11" type="ORF">BcabD6B2_43180</name>
</gene>
<evidence type="ECO:0000256" key="10">
    <source>
        <dbReference type="SAM" id="MobiDB-lite"/>
    </source>
</evidence>
<evidence type="ECO:0000256" key="7">
    <source>
        <dbReference type="ARBA" id="ARBA00023128"/>
    </source>
</evidence>
<keyword evidence="4" id="KW-1000">Mitochondrion outer membrane</keyword>
<organism evidence="11 12">
    <name type="scientific">Babesia caballi</name>
    <dbReference type="NCBI Taxonomy" id="5871"/>
    <lineage>
        <taxon>Eukaryota</taxon>
        <taxon>Sar</taxon>
        <taxon>Alveolata</taxon>
        <taxon>Apicomplexa</taxon>
        <taxon>Aconoidasida</taxon>
        <taxon>Piroplasmida</taxon>
        <taxon>Babesiidae</taxon>
        <taxon>Babesia</taxon>
    </lineage>
</organism>
<dbReference type="GO" id="GO:0030943">
    <property type="term" value="F:mitochondrion targeting sequence binding"/>
    <property type="evidence" value="ECO:0007669"/>
    <property type="project" value="TreeGrafter"/>
</dbReference>
<dbReference type="GO" id="GO:0030150">
    <property type="term" value="P:protein import into mitochondrial matrix"/>
    <property type="evidence" value="ECO:0007669"/>
    <property type="project" value="TreeGrafter"/>
</dbReference>
<dbReference type="SMART" id="SM00028">
    <property type="entry name" value="TPR"/>
    <property type="match status" value="2"/>
</dbReference>
<dbReference type="GO" id="GO:0005741">
    <property type="term" value="C:mitochondrial outer membrane"/>
    <property type="evidence" value="ECO:0007669"/>
    <property type="project" value="UniProtKB-SubCell"/>
</dbReference>
<evidence type="ECO:0000256" key="8">
    <source>
        <dbReference type="ARBA" id="ARBA00023136"/>
    </source>
</evidence>
<dbReference type="PANTHER" id="PTHR46208:SF1">
    <property type="entry name" value="MITOCHONDRIAL IMPORT RECEPTOR SUBUNIT TOM70"/>
    <property type="match status" value="1"/>
</dbReference>
<evidence type="ECO:0000256" key="6">
    <source>
        <dbReference type="ARBA" id="ARBA00022989"/>
    </source>
</evidence>
<protein>
    <submittedName>
        <fullName evidence="11">Tetratricopeptide repeat protein 1</fullName>
    </submittedName>
</protein>
<comment type="subcellular location">
    <subcellularLocation>
        <location evidence="1">Mitochondrion outer membrane</location>
        <topology evidence="1">Single-pass membrane protein</topology>
    </subcellularLocation>
</comment>
<dbReference type="RefSeq" id="XP_067716952.1">
    <property type="nucleotide sequence ID" value="XM_067860851.1"/>
</dbReference>
<feature type="region of interest" description="Disordered" evidence="10">
    <location>
        <begin position="17"/>
        <end position="37"/>
    </location>
</feature>
<evidence type="ECO:0000256" key="2">
    <source>
        <dbReference type="ARBA" id="ARBA00022692"/>
    </source>
</evidence>
<dbReference type="Proteomes" id="UP001497744">
    <property type="component" value="Unassembled WGS sequence"/>
</dbReference>
<keyword evidence="8" id="KW-0472">Membrane</keyword>
<dbReference type="GO" id="GO:0008320">
    <property type="term" value="F:protein transmembrane transporter activity"/>
    <property type="evidence" value="ECO:0007669"/>
    <property type="project" value="TreeGrafter"/>
</dbReference>
<accession>A0AAV4LXY9</accession>
<evidence type="ECO:0000256" key="9">
    <source>
        <dbReference type="ARBA" id="ARBA00038030"/>
    </source>
</evidence>
<keyword evidence="7" id="KW-0496">Mitochondrion</keyword>
<evidence type="ECO:0000313" key="12">
    <source>
        <dbReference type="Proteomes" id="UP001497744"/>
    </source>
</evidence>
<evidence type="ECO:0000256" key="5">
    <source>
        <dbReference type="ARBA" id="ARBA00022803"/>
    </source>
</evidence>
<proteinExistence type="inferred from homology"/>
<comment type="similarity">
    <text evidence="9">Belongs to the Tom70 family.</text>
</comment>
<dbReference type="PANTHER" id="PTHR46208">
    <property type="entry name" value="MITOCHONDRIAL IMPORT RECEPTOR SUBUNIT TOM70"/>
    <property type="match status" value="1"/>
</dbReference>
<reference evidence="11 12" key="1">
    <citation type="submission" date="2021-06" db="EMBL/GenBank/DDBJ databases">
        <title>Genome sequence of Babesia caballi.</title>
        <authorList>
            <person name="Yamagishi J."/>
            <person name="Kidaka T."/>
            <person name="Ochi A."/>
        </authorList>
    </citation>
    <scope>NUCLEOTIDE SEQUENCE [LARGE SCALE GENOMIC DNA]</scope>
    <source>
        <strain evidence="11">USDA-D6B2</strain>
    </source>
</reference>
<evidence type="ECO:0000256" key="1">
    <source>
        <dbReference type="ARBA" id="ARBA00004572"/>
    </source>
</evidence>
<keyword evidence="3" id="KW-0677">Repeat</keyword>
<keyword evidence="5" id="KW-0802">TPR repeat</keyword>
<dbReference type="AlphaFoldDB" id="A0AAV4LXY9"/>